<evidence type="ECO:0000313" key="9">
    <source>
        <dbReference type="EMBL" id="TCJ85238.1"/>
    </source>
</evidence>
<dbReference type="Proteomes" id="UP000294887">
    <property type="component" value="Unassembled WGS sequence"/>
</dbReference>
<proteinExistence type="predicted"/>
<dbReference type="GO" id="GO:0051536">
    <property type="term" value="F:iron-sulfur cluster binding"/>
    <property type="evidence" value="ECO:0007669"/>
    <property type="project" value="UniProtKB-KW"/>
</dbReference>
<evidence type="ECO:0000313" key="10">
    <source>
        <dbReference type="Proteomes" id="UP000294887"/>
    </source>
</evidence>
<organism evidence="9 10">
    <name type="scientific">Cocleimonas flava</name>
    <dbReference type="NCBI Taxonomy" id="634765"/>
    <lineage>
        <taxon>Bacteria</taxon>
        <taxon>Pseudomonadati</taxon>
        <taxon>Pseudomonadota</taxon>
        <taxon>Gammaproteobacteria</taxon>
        <taxon>Thiotrichales</taxon>
        <taxon>Thiotrichaceae</taxon>
        <taxon>Cocleimonas</taxon>
    </lineage>
</organism>
<accession>A0A4R1F158</accession>
<feature type="domain" description="Radical SAM core" evidence="8">
    <location>
        <begin position="163"/>
        <end position="388"/>
    </location>
</feature>
<evidence type="ECO:0000256" key="2">
    <source>
        <dbReference type="ARBA" id="ARBA00022691"/>
    </source>
</evidence>
<dbReference type="GO" id="GO:0031419">
    <property type="term" value="F:cobalamin binding"/>
    <property type="evidence" value="ECO:0007669"/>
    <property type="project" value="InterPro"/>
</dbReference>
<feature type="compositionally biased region" description="Basic residues" evidence="6">
    <location>
        <begin position="494"/>
        <end position="510"/>
    </location>
</feature>
<comment type="cofactor">
    <cofactor evidence="1">
        <name>[4Fe-4S] cluster</name>
        <dbReference type="ChEBI" id="CHEBI:49883"/>
    </cofactor>
</comment>
<dbReference type="GO" id="GO:0003824">
    <property type="term" value="F:catalytic activity"/>
    <property type="evidence" value="ECO:0007669"/>
    <property type="project" value="InterPro"/>
</dbReference>
<dbReference type="Pfam" id="PF04055">
    <property type="entry name" value="Radical_SAM"/>
    <property type="match status" value="1"/>
</dbReference>
<feature type="region of interest" description="Disordered" evidence="6">
    <location>
        <begin position="474"/>
        <end position="510"/>
    </location>
</feature>
<evidence type="ECO:0000256" key="6">
    <source>
        <dbReference type="SAM" id="MobiDB-lite"/>
    </source>
</evidence>
<dbReference type="GO" id="GO:0005829">
    <property type="term" value="C:cytosol"/>
    <property type="evidence" value="ECO:0007669"/>
    <property type="project" value="TreeGrafter"/>
</dbReference>
<dbReference type="SFLD" id="SFLDG01082">
    <property type="entry name" value="B12-binding_domain_containing"/>
    <property type="match status" value="1"/>
</dbReference>
<evidence type="ECO:0000259" key="7">
    <source>
        <dbReference type="PROSITE" id="PS51332"/>
    </source>
</evidence>
<protein>
    <submittedName>
        <fullName evidence="9">Radical SAM superfamily enzyme YgiQ (UPF0313 family)</fullName>
    </submittedName>
</protein>
<dbReference type="OrthoDB" id="9801424at2"/>
<dbReference type="PANTHER" id="PTHR43409:SF16">
    <property type="entry name" value="SLR0320 PROTEIN"/>
    <property type="match status" value="1"/>
</dbReference>
<dbReference type="GO" id="GO:0046872">
    <property type="term" value="F:metal ion binding"/>
    <property type="evidence" value="ECO:0007669"/>
    <property type="project" value="UniProtKB-KW"/>
</dbReference>
<gene>
    <name evidence="9" type="ORF">EV695_3205</name>
</gene>
<dbReference type="InterPro" id="IPR036724">
    <property type="entry name" value="Cobalamin-bd_sf"/>
</dbReference>
<reference evidence="9 10" key="1">
    <citation type="submission" date="2019-03" db="EMBL/GenBank/DDBJ databases">
        <title>Genomic Encyclopedia of Type Strains, Phase IV (KMG-IV): sequencing the most valuable type-strain genomes for metagenomic binning, comparative biology and taxonomic classification.</title>
        <authorList>
            <person name="Goeker M."/>
        </authorList>
    </citation>
    <scope>NUCLEOTIDE SEQUENCE [LARGE SCALE GENOMIC DNA]</scope>
    <source>
        <strain evidence="9 10">DSM 24830</strain>
    </source>
</reference>
<evidence type="ECO:0000256" key="3">
    <source>
        <dbReference type="ARBA" id="ARBA00022723"/>
    </source>
</evidence>
<dbReference type="InterPro" id="IPR023404">
    <property type="entry name" value="rSAM_horseshoe"/>
</dbReference>
<dbReference type="PROSITE" id="PS51332">
    <property type="entry name" value="B12_BINDING"/>
    <property type="match status" value="1"/>
</dbReference>
<feature type="domain" description="B12-binding" evidence="7">
    <location>
        <begin position="6"/>
        <end position="138"/>
    </location>
</feature>
<keyword evidence="4" id="KW-0408">Iron</keyword>
<dbReference type="InterPro" id="IPR025288">
    <property type="entry name" value="DUF4080"/>
</dbReference>
<evidence type="ECO:0000259" key="8">
    <source>
        <dbReference type="PROSITE" id="PS51918"/>
    </source>
</evidence>
<dbReference type="AlphaFoldDB" id="A0A4R1F158"/>
<dbReference type="PROSITE" id="PS51918">
    <property type="entry name" value="RADICAL_SAM"/>
    <property type="match status" value="1"/>
</dbReference>
<keyword evidence="2" id="KW-0949">S-adenosyl-L-methionine</keyword>
<dbReference type="Pfam" id="PF02310">
    <property type="entry name" value="B12-binding"/>
    <property type="match status" value="1"/>
</dbReference>
<keyword evidence="3" id="KW-0479">Metal-binding</keyword>
<dbReference type="RefSeq" id="WP_131906939.1">
    <property type="nucleotide sequence ID" value="NZ_BAAAFU010000001.1"/>
</dbReference>
<sequence length="510" mass="58553">MTTPSANIILCTLNARYIHSAFGLRYLYANLGELQSQTILKEFTIHERPIDVVEKLLESNPKIIGFSVYIWNVTEIGETVAILKQVAPEVSIVLGGPEVSHLPDKPECVDLADYIIKGPGEISFRVLCEQVLNGQRPLNKVIEGVAETLDKIASPYEFYSDEDISNRLIYVEASRGCPFKCEFCLSSLDKTSKPFELGAFLEEMDKLYQRGARNFKFIDRTFNLKVSTSVAILEFFLERMTDNLYLHFEVIPDNLPEKLKQALMRFPKDSLQFEIGVQTFDPEIQGLISRKQDNNKTKENLLWLREHTGAHIHADLIFGLPSDTLDNFGKSFDQLVALNPQEIQLGILKRLRGAPLNRHNEDYQLVYSDTPPYTILTTKDISFTEMQRVKRFARYWDMIANSGRFKHTLPLILGIKNPNENTSAFKRFMQLSDALHNTEGSTWKIALPRLYKLLYEVVSDELAIPEEQMREYLEKDHQRTKQKGSLELILNSRKNNKQGKANKRQMNHAS</sequence>
<dbReference type="EMBL" id="SMFQ01000004">
    <property type="protein sequence ID" value="TCJ85238.1"/>
    <property type="molecule type" value="Genomic_DNA"/>
</dbReference>
<evidence type="ECO:0000256" key="4">
    <source>
        <dbReference type="ARBA" id="ARBA00023004"/>
    </source>
</evidence>
<dbReference type="InterPro" id="IPR006638">
    <property type="entry name" value="Elp3/MiaA/NifB-like_rSAM"/>
</dbReference>
<comment type="caution">
    <text evidence="9">The sequence shown here is derived from an EMBL/GenBank/DDBJ whole genome shotgun (WGS) entry which is preliminary data.</text>
</comment>
<dbReference type="SFLD" id="SFLDS00029">
    <property type="entry name" value="Radical_SAM"/>
    <property type="match status" value="1"/>
</dbReference>
<dbReference type="Gene3D" id="3.40.50.280">
    <property type="entry name" value="Cobalamin-binding domain"/>
    <property type="match status" value="1"/>
</dbReference>
<dbReference type="PANTHER" id="PTHR43409">
    <property type="entry name" value="ANAEROBIC MAGNESIUM-PROTOPORPHYRIN IX MONOMETHYL ESTER CYCLASE-RELATED"/>
    <property type="match status" value="1"/>
</dbReference>
<dbReference type="InterPro" id="IPR006158">
    <property type="entry name" value="Cobalamin-bd"/>
</dbReference>
<evidence type="ECO:0000256" key="5">
    <source>
        <dbReference type="ARBA" id="ARBA00023014"/>
    </source>
</evidence>
<keyword evidence="10" id="KW-1185">Reference proteome</keyword>
<dbReference type="Pfam" id="PF13311">
    <property type="entry name" value="DUF4080"/>
    <property type="match status" value="1"/>
</dbReference>
<dbReference type="InterPro" id="IPR051198">
    <property type="entry name" value="BchE-like"/>
</dbReference>
<dbReference type="SMART" id="SM00729">
    <property type="entry name" value="Elp3"/>
    <property type="match status" value="1"/>
</dbReference>
<dbReference type="InterPro" id="IPR007197">
    <property type="entry name" value="rSAM"/>
</dbReference>
<dbReference type="SUPFAM" id="SSF52242">
    <property type="entry name" value="Cobalamin (vitamin B12)-binding domain"/>
    <property type="match status" value="1"/>
</dbReference>
<evidence type="ECO:0000256" key="1">
    <source>
        <dbReference type="ARBA" id="ARBA00001966"/>
    </source>
</evidence>
<dbReference type="InterPro" id="IPR058240">
    <property type="entry name" value="rSAM_sf"/>
</dbReference>
<dbReference type="SUPFAM" id="SSF102114">
    <property type="entry name" value="Radical SAM enzymes"/>
    <property type="match status" value="1"/>
</dbReference>
<name>A0A4R1F158_9GAMM</name>
<keyword evidence="5" id="KW-0411">Iron-sulfur</keyword>
<dbReference type="Gene3D" id="3.80.30.20">
    <property type="entry name" value="tm_1862 like domain"/>
    <property type="match status" value="1"/>
</dbReference>